<dbReference type="SUPFAM" id="SSF48452">
    <property type="entry name" value="TPR-like"/>
    <property type="match status" value="1"/>
</dbReference>
<evidence type="ECO:0000256" key="1">
    <source>
        <dbReference type="PROSITE-ProRule" id="PRU00339"/>
    </source>
</evidence>
<feature type="repeat" description="TPR" evidence="1">
    <location>
        <begin position="420"/>
        <end position="453"/>
    </location>
</feature>
<dbReference type="Proteomes" id="UP000236161">
    <property type="component" value="Unassembled WGS sequence"/>
</dbReference>
<feature type="repeat" description="TPR" evidence="1">
    <location>
        <begin position="522"/>
        <end position="555"/>
    </location>
</feature>
<dbReference type="OrthoDB" id="1926212at2759"/>
<keyword evidence="2" id="KW-0328">Glycosyltransferase</keyword>
<dbReference type="GO" id="GO:0045892">
    <property type="term" value="P:negative regulation of DNA-templated transcription"/>
    <property type="evidence" value="ECO:0007669"/>
    <property type="project" value="InterPro"/>
</dbReference>
<keyword evidence="3" id="KW-1185">Reference proteome</keyword>
<dbReference type="PROSITE" id="PS50005">
    <property type="entry name" value="TPR"/>
    <property type="match status" value="4"/>
</dbReference>
<dbReference type="InterPro" id="IPR011990">
    <property type="entry name" value="TPR-like_helical_dom_sf"/>
</dbReference>
<dbReference type="SMART" id="SM00028">
    <property type="entry name" value="TPR"/>
    <property type="match status" value="8"/>
</dbReference>
<proteinExistence type="predicted"/>
<dbReference type="Pfam" id="PF13181">
    <property type="entry name" value="TPR_8"/>
    <property type="match status" value="2"/>
</dbReference>
<gene>
    <name evidence="2" type="ORF">AXF42_Ash013627</name>
</gene>
<sequence length="921" mass="103123">MMASAGERLELAKLCSSRNWSKAIRVLDTLLSRSFCVQDLWYPSMSFVVYVAFRKEEARKVWEEGYAKGVHESTDIKQLLELEELLVFAKGNSAVVFENDSIECFNVVSESISTQSSNIVSESDAIQSSNIFSESDAIQSSNEVLLKSETDFGAVSCDNDANGNSYAPTSISETEAVQNEDSDLNSLNIILTTDKGSDIQSKANNVSDTYIEPSNATETFGRLDEAFEISGRLLVSGNSKTRSLSLDIQLSRGISLVNEGKYGDAISLFGQVLSKNPTYTGALIGRGTAYAFKRELEAAISDFTMAIKSNSSVGEAWKRRGQARAALGEFEEAIEDLTKAFEYESNSSDILHERVKGSKLGSLFALDHVFISKEPFYRTDISFLDFSIIHIAGIICFNFKDYDAAVSDLSACVKRDRKNTSAYAYLGLAFFHIGEYCQAEEAHLKSLKLDKSFLEAWIHLAQCYQDLANPEKTLHCLEQALLVNGRFSKAYYLRGLLYHGMGQHRTAIKDLSLGLSIESSNIEILYLRASCYQAIGEYRDAVKDYDAVLDLEHDSMDKFVLQCLAFYQKEIALYTASKANNDFCQFDIDGDIDPLFKEYWCKKLHPKYVCERVFRQPTLRDSLKKGRLKKQEFTFSKQKTNLLQVADRIGQKIQYNCPGFLPNKRQYRMAGLASIEIAQKIAKAWRSLRRANKNAHFENLCSASLLSEMGAKATNAFGFDVLHLIISAESCLDLYSIVGQDFWVGSICDSTAFEGNKKGFDFGVRTPSTPARWEDYDAEMEAAWEDIFGQMQDLCTAYCGELYGSNDLTMLEKVKDAILRVTYYWYNLMPLSRGSAVIGYTVLLGLFLSTNMEVTGSIPPSVQVDWDAILSRNPQLFIDSVKTWLYPSLRFSTAWKDYPDVASTFSTTGSVIAALSNYFSS</sequence>
<dbReference type="EC" id="2.4.1.-" evidence="2"/>
<dbReference type="InterPro" id="IPR019734">
    <property type="entry name" value="TPR_rpt"/>
</dbReference>
<reference evidence="2 3" key="1">
    <citation type="journal article" date="2017" name="Nature">
        <title>The Apostasia genome and the evolution of orchids.</title>
        <authorList>
            <person name="Zhang G.Q."/>
            <person name="Liu K.W."/>
            <person name="Li Z."/>
            <person name="Lohaus R."/>
            <person name="Hsiao Y.Y."/>
            <person name="Niu S.C."/>
            <person name="Wang J.Y."/>
            <person name="Lin Y.C."/>
            <person name="Xu Q."/>
            <person name="Chen L.J."/>
            <person name="Yoshida K."/>
            <person name="Fujiwara S."/>
            <person name="Wang Z.W."/>
            <person name="Zhang Y.Q."/>
            <person name="Mitsuda N."/>
            <person name="Wang M."/>
            <person name="Liu G.H."/>
            <person name="Pecoraro L."/>
            <person name="Huang H.X."/>
            <person name="Xiao X.J."/>
            <person name="Lin M."/>
            <person name="Wu X.Y."/>
            <person name="Wu W.L."/>
            <person name="Chen Y.Y."/>
            <person name="Chang S.B."/>
            <person name="Sakamoto S."/>
            <person name="Ohme-Takagi M."/>
            <person name="Yagi M."/>
            <person name="Zeng S.J."/>
            <person name="Shen C.Y."/>
            <person name="Yeh C.M."/>
            <person name="Luo Y.B."/>
            <person name="Tsai W.C."/>
            <person name="Van de Peer Y."/>
            <person name="Liu Z.J."/>
        </authorList>
    </citation>
    <scope>NUCLEOTIDE SEQUENCE [LARGE SCALE GENOMIC DNA]</scope>
    <source>
        <strain evidence="3">cv. Shenzhen</strain>
        <tissue evidence="2">Stem</tissue>
    </source>
</reference>
<dbReference type="EMBL" id="KZ451968">
    <property type="protein sequence ID" value="PKA57439.1"/>
    <property type="molecule type" value="Genomic_DNA"/>
</dbReference>
<keyword evidence="1" id="KW-0802">TPR repeat</keyword>
<dbReference type="Pfam" id="PF13432">
    <property type="entry name" value="TPR_16"/>
    <property type="match status" value="1"/>
</dbReference>
<name>A0A2I0APF8_9ASPA</name>
<accession>A0A2I0APF8</accession>
<dbReference type="AlphaFoldDB" id="A0A2I0APF8"/>
<keyword evidence="2" id="KW-0808">Transferase</keyword>
<feature type="repeat" description="TPR" evidence="1">
    <location>
        <begin position="314"/>
        <end position="347"/>
    </location>
</feature>
<dbReference type="PANTHER" id="PTHR44749">
    <property type="entry name" value="SUPPRESSOR OF RPS4-RLD 1"/>
    <property type="match status" value="1"/>
</dbReference>
<organism evidence="2 3">
    <name type="scientific">Apostasia shenzhenica</name>
    <dbReference type="NCBI Taxonomy" id="1088818"/>
    <lineage>
        <taxon>Eukaryota</taxon>
        <taxon>Viridiplantae</taxon>
        <taxon>Streptophyta</taxon>
        <taxon>Embryophyta</taxon>
        <taxon>Tracheophyta</taxon>
        <taxon>Spermatophyta</taxon>
        <taxon>Magnoliopsida</taxon>
        <taxon>Liliopsida</taxon>
        <taxon>Asparagales</taxon>
        <taxon>Orchidaceae</taxon>
        <taxon>Apostasioideae</taxon>
        <taxon>Apostasia</taxon>
    </lineage>
</organism>
<dbReference type="STRING" id="1088818.A0A2I0APF8"/>
<dbReference type="GO" id="GO:0016757">
    <property type="term" value="F:glycosyltransferase activity"/>
    <property type="evidence" value="ECO:0007669"/>
    <property type="project" value="UniProtKB-KW"/>
</dbReference>
<dbReference type="PANTHER" id="PTHR44749:SF1">
    <property type="entry name" value="TETRATRICOPEPTIDE-LIKE HELICAL DOMAIN-CONTAINING PROTEIN"/>
    <property type="match status" value="1"/>
</dbReference>
<dbReference type="InterPro" id="IPR044650">
    <property type="entry name" value="SRFR1-like"/>
</dbReference>
<protein>
    <submittedName>
        <fullName evidence="2">TPR repeat-containing thioredoxin TDX</fullName>
        <ecNumber evidence="2">2.4.1.-</ecNumber>
    </submittedName>
</protein>
<feature type="repeat" description="TPR" evidence="1">
    <location>
        <begin position="488"/>
        <end position="521"/>
    </location>
</feature>
<evidence type="ECO:0000313" key="2">
    <source>
        <dbReference type="EMBL" id="PKA57439.1"/>
    </source>
</evidence>
<evidence type="ECO:0000313" key="3">
    <source>
        <dbReference type="Proteomes" id="UP000236161"/>
    </source>
</evidence>
<dbReference type="Gene3D" id="1.25.40.10">
    <property type="entry name" value="Tetratricopeptide repeat domain"/>
    <property type="match status" value="3"/>
</dbReference>